<feature type="region of interest" description="Disordered" evidence="2">
    <location>
        <begin position="561"/>
        <end position="583"/>
    </location>
</feature>
<feature type="coiled-coil region" evidence="1">
    <location>
        <begin position="375"/>
        <end position="484"/>
    </location>
</feature>
<keyword evidence="5" id="KW-1185">Reference proteome</keyword>
<dbReference type="GO" id="GO:0043130">
    <property type="term" value="F:ubiquitin binding"/>
    <property type="evidence" value="ECO:0007669"/>
    <property type="project" value="InterPro"/>
</dbReference>
<organism evidence="4 5">
    <name type="scientific">Daucus carota subsp. sativus</name>
    <name type="common">Carrot</name>
    <dbReference type="NCBI Taxonomy" id="79200"/>
    <lineage>
        <taxon>Eukaryota</taxon>
        <taxon>Viridiplantae</taxon>
        <taxon>Streptophyta</taxon>
        <taxon>Embryophyta</taxon>
        <taxon>Tracheophyta</taxon>
        <taxon>Spermatophyta</taxon>
        <taxon>Magnoliopsida</taxon>
        <taxon>eudicotyledons</taxon>
        <taxon>Gunneridae</taxon>
        <taxon>Pentapetalae</taxon>
        <taxon>asterids</taxon>
        <taxon>campanulids</taxon>
        <taxon>Apiales</taxon>
        <taxon>Apiaceae</taxon>
        <taxon>Apioideae</taxon>
        <taxon>Scandiceae</taxon>
        <taxon>Daucinae</taxon>
        <taxon>Daucus</taxon>
        <taxon>Daucus sect. Daucus</taxon>
    </lineage>
</organism>
<evidence type="ECO:0000256" key="2">
    <source>
        <dbReference type="SAM" id="MobiDB-lite"/>
    </source>
</evidence>
<dbReference type="EMBL" id="CP093347">
    <property type="protein sequence ID" value="WOH01675.1"/>
    <property type="molecule type" value="Genomic_DNA"/>
</dbReference>
<sequence length="607" mass="66393">MGFDSVFRVLLELFPQVDSRILRAVAFENSKDADVAVSVVLAEVIPSFSGIGSAGSPSNFLYDGNFFNFFVVVIYIDFRASNTADGKHNNVGNVGISEEIVIDKQIPSAKPVESSNAEFGNLGLNSNGSGLGTGTSDGHSRVHVNAFAKNVSLPEGHQVRSIEAGPEDALLNNADGSMDSSYLDEEEKASLGELVRKNHRSITQVVEVDLSPGEIISPHIPESSSQLVCEPGSPATKVGELEADVPSFIVLGEDVPFGYLVDCEIVDVMNRVSEILSEDLENEEPNGKKGRFTSEVDGFEDESSMKATVISRSDQMCTIELLGDVIENEKTEKIALRSAKDSVFSLISEVEIKEKLVEKAREEAAQGGLDTLTRAEDLKKMLQRAKETNDMHAGEVYGEKAILATETRELQSRLKSLSEERVKGLAILDEIRQALEVRLVSAEEEIKEAESEKLNKEESALRILAHEESNMEKVVQESKILEQQAEENSKLREFLVDRGRLVDMLQGEISVICQDVTALKSKFDQGIPLSKSLSSSQTSSISTSSSSSVVGASFEKVPEVVVSPDNKKESLSDSNDDQLFHRDEVPSAGKKIVEGDEWNLVFRKFRI</sequence>
<accession>A0AAF0X5P1</accession>
<dbReference type="Proteomes" id="UP000077755">
    <property type="component" value="Chromosome 5"/>
</dbReference>
<proteinExistence type="predicted"/>
<name>A0AAF0X5P1_DAUCS</name>
<keyword evidence="1" id="KW-0175">Coiled coil</keyword>
<gene>
    <name evidence="4" type="ORF">DCAR_0521060</name>
</gene>
<dbReference type="AlphaFoldDB" id="A0AAF0X5P1"/>
<protein>
    <recommendedName>
        <fullName evidence="3">CUE domain-containing protein</fullName>
    </recommendedName>
</protein>
<reference evidence="4" key="2">
    <citation type="submission" date="2022-03" db="EMBL/GenBank/DDBJ databases">
        <title>Draft title - Genomic analysis of global carrot germplasm unveils the trajectory of domestication and the origin of high carotenoid orange carrot.</title>
        <authorList>
            <person name="Iorizzo M."/>
            <person name="Ellison S."/>
            <person name="Senalik D."/>
            <person name="Macko-Podgorni A."/>
            <person name="Grzebelus D."/>
            <person name="Bostan H."/>
            <person name="Rolling W."/>
            <person name="Curaba J."/>
            <person name="Simon P."/>
        </authorList>
    </citation>
    <scope>NUCLEOTIDE SEQUENCE</scope>
    <source>
        <tissue evidence="4">Leaf</tissue>
    </source>
</reference>
<reference evidence="4" key="1">
    <citation type="journal article" date="2016" name="Nat. Genet.">
        <title>A high-quality carrot genome assembly provides new insights into carotenoid accumulation and asterid genome evolution.</title>
        <authorList>
            <person name="Iorizzo M."/>
            <person name="Ellison S."/>
            <person name="Senalik D."/>
            <person name="Zeng P."/>
            <person name="Satapoomin P."/>
            <person name="Huang J."/>
            <person name="Bowman M."/>
            <person name="Iovene M."/>
            <person name="Sanseverino W."/>
            <person name="Cavagnaro P."/>
            <person name="Yildiz M."/>
            <person name="Macko-Podgorni A."/>
            <person name="Moranska E."/>
            <person name="Grzebelus E."/>
            <person name="Grzebelus D."/>
            <person name="Ashrafi H."/>
            <person name="Zheng Z."/>
            <person name="Cheng S."/>
            <person name="Spooner D."/>
            <person name="Van Deynze A."/>
            <person name="Simon P."/>
        </authorList>
    </citation>
    <scope>NUCLEOTIDE SEQUENCE</scope>
    <source>
        <tissue evidence="4">Leaf</tissue>
    </source>
</reference>
<evidence type="ECO:0000313" key="4">
    <source>
        <dbReference type="EMBL" id="WOH01675.1"/>
    </source>
</evidence>
<dbReference type="PROSITE" id="PS51140">
    <property type="entry name" value="CUE"/>
    <property type="match status" value="1"/>
</dbReference>
<dbReference type="PANTHER" id="PTHR48459:SF1">
    <property type="entry name" value="CUE DOMAIN-CONTAINING PROTEIN"/>
    <property type="match status" value="1"/>
</dbReference>
<evidence type="ECO:0000313" key="5">
    <source>
        <dbReference type="Proteomes" id="UP000077755"/>
    </source>
</evidence>
<evidence type="ECO:0000256" key="1">
    <source>
        <dbReference type="SAM" id="Coils"/>
    </source>
</evidence>
<dbReference type="InterPro" id="IPR003892">
    <property type="entry name" value="CUE"/>
</dbReference>
<evidence type="ECO:0000259" key="3">
    <source>
        <dbReference type="PROSITE" id="PS51140"/>
    </source>
</evidence>
<dbReference type="PANTHER" id="PTHR48459">
    <property type="entry name" value="CUE DOMAIN-CONTAINING PROTEIN"/>
    <property type="match status" value="1"/>
</dbReference>
<feature type="domain" description="CUE" evidence="3">
    <location>
        <begin position="2"/>
        <end position="45"/>
    </location>
</feature>